<gene>
    <name evidence="2" type="ORF">CIMG_01921</name>
</gene>
<feature type="chain" id="PRO_5003771867" evidence="1">
    <location>
        <begin position="20"/>
        <end position="106"/>
    </location>
</feature>
<dbReference type="VEuPathDB" id="FungiDB:CIMG_01921"/>
<dbReference type="InParanoid" id="J3KK86"/>
<keyword evidence="1" id="KW-0732">Signal</keyword>
<evidence type="ECO:0000313" key="3">
    <source>
        <dbReference type="Proteomes" id="UP000001261"/>
    </source>
</evidence>
<keyword evidence="3" id="KW-1185">Reference proteome</keyword>
<name>J3KK86_COCIM</name>
<sequence>MWFSCSITVALRIISSADFQPIIPSPQIELSSPYVGHTGRYDLAMNHPPTLAQDDPMPVSVGHIMHCDEMLLLPAYFTSNFNISRNEFLFLTKEAKSGTESIMYMG</sequence>
<evidence type="ECO:0000313" key="2">
    <source>
        <dbReference type="EMBL" id="EAS36567.3"/>
    </source>
</evidence>
<dbReference type="EMBL" id="GG704911">
    <property type="protein sequence ID" value="EAS36567.3"/>
    <property type="molecule type" value="Genomic_DNA"/>
</dbReference>
<dbReference type="GeneID" id="4567936"/>
<reference evidence="3" key="1">
    <citation type="journal article" date="2009" name="Genome Res.">
        <title>Comparative genomic analyses of the human fungal pathogens Coccidioides and their relatives.</title>
        <authorList>
            <person name="Sharpton T.J."/>
            <person name="Stajich J.E."/>
            <person name="Rounsley S.D."/>
            <person name="Gardner M.J."/>
            <person name="Wortman J.R."/>
            <person name="Jordar V.S."/>
            <person name="Maiti R."/>
            <person name="Kodira C.D."/>
            <person name="Neafsey D.E."/>
            <person name="Zeng Q."/>
            <person name="Hung C.-Y."/>
            <person name="McMahan C."/>
            <person name="Muszewska A."/>
            <person name="Grynberg M."/>
            <person name="Mandel M.A."/>
            <person name="Kellner E.M."/>
            <person name="Barker B.M."/>
            <person name="Galgiani J.N."/>
            <person name="Orbach M.J."/>
            <person name="Kirkland T.N."/>
            <person name="Cole G.T."/>
            <person name="Henn M.R."/>
            <person name="Birren B.W."/>
            <person name="Taylor J.W."/>
        </authorList>
    </citation>
    <scope>NUCLEOTIDE SEQUENCE [LARGE SCALE GENOMIC DNA]</scope>
    <source>
        <strain evidence="3">RS</strain>
    </source>
</reference>
<dbReference type="AlphaFoldDB" id="J3KK86"/>
<protein>
    <submittedName>
        <fullName evidence="2">Uncharacterized protein</fullName>
    </submittedName>
</protein>
<reference evidence="3" key="2">
    <citation type="journal article" date="2010" name="Genome Res.">
        <title>Population genomic sequencing of Coccidioides fungi reveals recent hybridization and transposon control.</title>
        <authorList>
            <person name="Neafsey D.E."/>
            <person name="Barker B.M."/>
            <person name="Sharpton T.J."/>
            <person name="Stajich J.E."/>
            <person name="Park D.J."/>
            <person name="Whiston E."/>
            <person name="Hung C.-Y."/>
            <person name="McMahan C."/>
            <person name="White J."/>
            <person name="Sykes S."/>
            <person name="Heiman D."/>
            <person name="Young S."/>
            <person name="Zeng Q."/>
            <person name="Abouelleil A."/>
            <person name="Aftuck L."/>
            <person name="Bessette D."/>
            <person name="Brown A."/>
            <person name="FitzGerald M."/>
            <person name="Lui A."/>
            <person name="Macdonald J.P."/>
            <person name="Priest M."/>
            <person name="Orbach M.J."/>
            <person name="Galgiani J.N."/>
            <person name="Kirkland T.N."/>
            <person name="Cole G.T."/>
            <person name="Birren B.W."/>
            <person name="Henn M.R."/>
            <person name="Taylor J.W."/>
            <person name="Rounsley S.D."/>
        </authorList>
    </citation>
    <scope>GENOME REANNOTATION</scope>
    <source>
        <strain evidence="3">RS</strain>
    </source>
</reference>
<accession>J3KK86</accession>
<feature type="signal peptide" evidence="1">
    <location>
        <begin position="1"/>
        <end position="19"/>
    </location>
</feature>
<organism evidence="2 3">
    <name type="scientific">Coccidioides immitis (strain RS)</name>
    <name type="common">Valley fever fungus</name>
    <dbReference type="NCBI Taxonomy" id="246410"/>
    <lineage>
        <taxon>Eukaryota</taxon>
        <taxon>Fungi</taxon>
        <taxon>Dikarya</taxon>
        <taxon>Ascomycota</taxon>
        <taxon>Pezizomycotina</taxon>
        <taxon>Eurotiomycetes</taxon>
        <taxon>Eurotiomycetidae</taxon>
        <taxon>Onygenales</taxon>
        <taxon>Onygenaceae</taxon>
        <taxon>Coccidioides</taxon>
    </lineage>
</organism>
<evidence type="ECO:0000256" key="1">
    <source>
        <dbReference type="SAM" id="SignalP"/>
    </source>
</evidence>
<dbReference type="Proteomes" id="UP000001261">
    <property type="component" value="Unassembled WGS sequence"/>
</dbReference>
<proteinExistence type="predicted"/>
<dbReference type="KEGG" id="cim:CIMG_01921"/>
<dbReference type="RefSeq" id="XP_001248150.2">
    <property type="nucleotide sequence ID" value="XM_001248149.2"/>
</dbReference>